<sequence>MPYIRATYTTYISASLHCSSSSSGSRTLIFHAYSLFLTHTNIQKTYHQHNLDIFAVSYKSYVDLYMRALADNISARYVLRASNLTRIQCRSAQAHCVLARQRELLLLLTTTTRRNMKFGTTVDGPELNSQGLSARIIIIIMYVNRRSNYMKRGREREKLKISNSKGKIEVDAEIERKRNDSRLIESSATASFLHGASVARARASEHCIAAIQQILPMLRYIGSERRIRLPGATSDFCTKINKIFDCLNARSSTDSNPYRRGLSSKSTTVEDELKNSSKEDITMAQQRHRRFFIKASSAINADEGRVREKLPVIHTFAVLYTRARAHSSSSIDGIAAAATASEDYE</sequence>
<gene>
    <name evidence="1" type="ORF">TBRA_LOCUS5402</name>
</gene>
<dbReference type="Proteomes" id="UP000479190">
    <property type="component" value="Unassembled WGS sequence"/>
</dbReference>
<organism evidence="1 2">
    <name type="scientific">Trichogramma brassicae</name>
    <dbReference type="NCBI Taxonomy" id="86971"/>
    <lineage>
        <taxon>Eukaryota</taxon>
        <taxon>Metazoa</taxon>
        <taxon>Ecdysozoa</taxon>
        <taxon>Arthropoda</taxon>
        <taxon>Hexapoda</taxon>
        <taxon>Insecta</taxon>
        <taxon>Pterygota</taxon>
        <taxon>Neoptera</taxon>
        <taxon>Endopterygota</taxon>
        <taxon>Hymenoptera</taxon>
        <taxon>Apocrita</taxon>
        <taxon>Proctotrupomorpha</taxon>
        <taxon>Chalcidoidea</taxon>
        <taxon>Trichogrammatidae</taxon>
        <taxon>Trichogramma</taxon>
    </lineage>
</organism>
<keyword evidence="2" id="KW-1185">Reference proteome</keyword>
<name>A0A6H5I9W6_9HYME</name>
<dbReference type="EMBL" id="CADCXV010000712">
    <property type="protein sequence ID" value="CAB0033498.1"/>
    <property type="molecule type" value="Genomic_DNA"/>
</dbReference>
<accession>A0A6H5I9W6</accession>
<evidence type="ECO:0000313" key="1">
    <source>
        <dbReference type="EMBL" id="CAB0033498.1"/>
    </source>
</evidence>
<reference evidence="1 2" key="1">
    <citation type="submission" date="2020-02" db="EMBL/GenBank/DDBJ databases">
        <authorList>
            <person name="Ferguson B K."/>
        </authorList>
    </citation>
    <scope>NUCLEOTIDE SEQUENCE [LARGE SCALE GENOMIC DNA]</scope>
</reference>
<dbReference type="AlphaFoldDB" id="A0A6H5I9W6"/>
<evidence type="ECO:0000313" key="2">
    <source>
        <dbReference type="Proteomes" id="UP000479190"/>
    </source>
</evidence>
<protein>
    <submittedName>
        <fullName evidence="1">Uncharacterized protein</fullName>
    </submittedName>
</protein>
<dbReference type="OrthoDB" id="8059068at2759"/>
<proteinExistence type="predicted"/>